<reference evidence="4 5" key="1">
    <citation type="submission" date="2020-08" db="EMBL/GenBank/DDBJ databases">
        <title>Genomic Encyclopedia of Type Strains, Phase IV (KMG-IV): sequencing the most valuable type-strain genomes for metagenomic binning, comparative biology and taxonomic classification.</title>
        <authorList>
            <person name="Goeker M."/>
        </authorList>
    </citation>
    <scope>NUCLEOTIDE SEQUENCE [LARGE SCALE GENOMIC DNA]</scope>
    <source>
        <strain evidence="4 5">DSM 23958</strain>
    </source>
</reference>
<dbReference type="Pfam" id="PF13692">
    <property type="entry name" value="Glyco_trans_1_4"/>
    <property type="match status" value="1"/>
</dbReference>
<gene>
    <name evidence="4" type="ORF">HNQ51_001411</name>
</gene>
<keyword evidence="2 4" id="KW-0808">Transferase</keyword>
<evidence type="ECO:0000313" key="4">
    <source>
        <dbReference type="EMBL" id="MBB5204118.1"/>
    </source>
</evidence>
<evidence type="ECO:0000259" key="3">
    <source>
        <dbReference type="Pfam" id="PF13579"/>
    </source>
</evidence>
<comment type="caution">
    <text evidence="4">The sequence shown here is derived from an EMBL/GenBank/DDBJ whole genome shotgun (WGS) entry which is preliminary data.</text>
</comment>
<dbReference type="RefSeq" id="WP_138856887.1">
    <property type="nucleotide sequence ID" value="NZ_CP040709.1"/>
</dbReference>
<dbReference type="InterPro" id="IPR028098">
    <property type="entry name" value="Glyco_trans_4-like_N"/>
</dbReference>
<dbReference type="SUPFAM" id="SSF53756">
    <property type="entry name" value="UDP-Glycosyltransferase/glycogen phosphorylase"/>
    <property type="match status" value="1"/>
</dbReference>
<dbReference type="Pfam" id="PF13579">
    <property type="entry name" value="Glyco_trans_4_4"/>
    <property type="match status" value="1"/>
</dbReference>
<dbReference type="Gene3D" id="3.40.50.2000">
    <property type="entry name" value="Glycogen Phosphorylase B"/>
    <property type="match status" value="2"/>
</dbReference>
<dbReference type="OrthoDB" id="8994075at2"/>
<dbReference type="GO" id="GO:0016757">
    <property type="term" value="F:glycosyltransferase activity"/>
    <property type="evidence" value="ECO:0007669"/>
    <property type="project" value="UniProtKB-KW"/>
</dbReference>
<dbReference type="PANTHER" id="PTHR12526">
    <property type="entry name" value="GLYCOSYLTRANSFERASE"/>
    <property type="match status" value="1"/>
</dbReference>
<dbReference type="PANTHER" id="PTHR12526:SF510">
    <property type="entry name" value="D-INOSITOL 3-PHOSPHATE GLYCOSYLTRANSFERASE"/>
    <property type="match status" value="1"/>
</dbReference>
<dbReference type="CDD" id="cd03801">
    <property type="entry name" value="GT4_PimA-like"/>
    <property type="match status" value="1"/>
</dbReference>
<accession>A0A840S3U4</accession>
<dbReference type="Proteomes" id="UP000554837">
    <property type="component" value="Unassembled WGS sequence"/>
</dbReference>
<dbReference type="AlphaFoldDB" id="A0A840S3U4"/>
<sequence>MRILVLLRDQSPNGITTYNRIVAEHLRHQGHVVDVWPPAPGWRRALPLHRWSVPLLSGAVKGFQPDLIFISHYTQAELAASLSQQLGVPWVACMHNGHSPARMAQWKALFGSAAGVVTMCENLHQKYSQLIGASRPSVLLSRLPIAAPLLAPRGQGPLTLAYCSRMSGQKGPRCAAWLRAVASLPEAQEFKVRVIGGGSYLPQLKSLAQELKLAVEFTGLVPDASPYLADVDVMTGAGYALMEGMVRGASAVALGFAGCWGAVTAENFHRAVAVNFGDHCDTPLPEDAQALAAALQQAIALRRGDGAERLTALARQHFDAPTVVSELADYFQALR</sequence>
<evidence type="ECO:0000313" key="5">
    <source>
        <dbReference type="Proteomes" id="UP000554837"/>
    </source>
</evidence>
<feature type="domain" description="Glycosyltransferase subfamily 4-like N-terminal" evidence="3">
    <location>
        <begin position="14"/>
        <end position="135"/>
    </location>
</feature>
<evidence type="ECO:0000256" key="1">
    <source>
        <dbReference type="ARBA" id="ARBA00022676"/>
    </source>
</evidence>
<dbReference type="EMBL" id="JACHHO010000001">
    <property type="protein sequence ID" value="MBB5204118.1"/>
    <property type="molecule type" value="Genomic_DNA"/>
</dbReference>
<keyword evidence="5" id="KW-1185">Reference proteome</keyword>
<keyword evidence="1" id="KW-0328">Glycosyltransferase</keyword>
<protein>
    <submittedName>
        <fullName evidence="4">Glycosyltransferase involved in cell wall biosynthesis</fullName>
    </submittedName>
</protein>
<evidence type="ECO:0000256" key="2">
    <source>
        <dbReference type="ARBA" id="ARBA00022679"/>
    </source>
</evidence>
<proteinExistence type="predicted"/>
<name>A0A840S3U4_9BURK</name>
<organism evidence="4 5">
    <name type="scientific">Inhella inkyongensis</name>
    <dbReference type="NCBI Taxonomy" id="392593"/>
    <lineage>
        <taxon>Bacteria</taxon>
        <taxon>Pseudomonadati</taxon>
        <taxon>Pseudomonadota</taxon>
        <taxon>Betaproteobacteria</taxon>
        <taxon>Burkholderiales</taxon>
        <taxon>Sphaerotilaceae</taxon>
        <taxon>Inhella</taxon>
    </lineage>
</organism>